<evidence type="ECO:0000313" key="2">
    <source>
        <dbReference type="Proteomes" id="UP000263753"/>
    </source>
</evidence>
<dbReference type="AlphaFoldDB" id="A0A3B7LYV2"/>
<dbReference type="RefSeq" id="WP_087512091.1">
    <property type="nucleotide sequence ID" value="NZ_CP032134.1"/>
</dbReference>
<name>A0A3B7LYV2_9GAMM</name>
<dbReference type="PROSITE" id="PS51257">
    <property type="entry name" value="PROKAR_LIPOPROTEIN"/>
    <property type="match status" value="1"/>
</dbReference>
<gene>
    <name evidence="1" type="ORF">CDG60_16950</name>
</gene>
<evidence type="ECO:0000313" key="1">
    <source>
        <dbReference type="EMBL" id="AXY58096.1"/>
    </source>
</evidence>
<accession>A0A3B7LYV2</accession>
<reference evidence="2" key="1">
    <citation type="submission" date="2018-09" db="EMBL/GenBank/DDBJ databases">
        <title>The complete genome of Acinetobacter sp. strain WCHAc010005.</title>
        <authorList>
            <person name="Hu Y."/>
            <person name="Long H."/>
            <person name="Feng Y."/>
            <person name="Zong Z."/>
        </authorList>
    </citation>
    <scope>NUCLEOTIDE SEQUENCE [LARGE SCALE GENOMIC DNA]</scope>
    <source>
        <strain evidence="2">WCHAc010005</strain>
    </source>
</reference>
<evidence type="ECO:0008006" key="3">
    <source>
        <dbReference type="Google" id="ProtNLM"/>
    </source>
</evidence>
<dbReference type="KEGG" id="achi:CDG60_16950"/>
<dbReference type="EMBL" id="CP032134">
    <property type="protein sequence ID" value="AXY58096.1"/>
    <property type="molecule type" value="Genomic_DNA"/>
</dbReference>
<dbReference type="Proteomes" id="UP000263753">
    <property type="component" value="Chromosome"/>
</dbReference>
<proteinExistence type="predicted"/>
<sequence>MKKILGFGFSAFLVALLSGCGGGDGGDNFNSSYSQTIVKGAVTYVCRSEKAASACEKNNDCSACEDQSGNPIVTACKTTTVSGLKTFTVTQAGCVLNLKNTAQTGVCVSGDLKLLNAQGANRARVLAEGSTFEASKLPYNVMNNEQIVCS</sequence>
<organism evidence="1 2">
    <name type="scientific">Acinetobacter chinensis</name>
    <dbReference type="NCBI Taxonomy" id="2004650"/>
    <lineage>
        <taxon>Bacteria</taxon>
        <taxon>Pseudomonadati</taxon>
        <taxon>Pseudomonadota</taxon>
        <taxon>Gammaproteobacteria</taxon>
        <taxon>Moraxellales</taxon>
        <taxon>Moraxellaceae</taxon>
        <taxon>Acinetobacter</taxon>
    </lineage>
</organism>
<protein>
    <recommendedName>
        <fullName evidence="3">Lipoprotein</fullName>
    </recommendedName>
</protein>